<feature type="compositionally biased region" description="Low complexity" evidence="8">
    <location>
        <begin position="90"/>
        <end position="101"/>
    </location>
</feature>
<evidence type="ECO:0000256" key="8">
    <source>
        <dbReference type="SAM" id="MobiDB-lite"/>
    </source>
</evidence>
<evidence type="ECO:0000313" key="11">
    <source>
        <dbReference type="EMBL" id="CAF1183710.1"/>
    </source>
</evidence>
<keyword evidence="2" id="KW-0963">Cytoplasm</keyword>
<keyword evidence="6" id="KW-0862">Zinc</keyword>
<feature type="compositionally biased region" description="Polar residues" evidence="8">
    <location>
        <begin position="45"/>
        <end position="54"/>
    </location>
</feature>
<evidence type="ECO:0000256" key="6">
    <source>
        <dbReference type="ARBA" id="ARBA00022833"/>
    </source>
</evidence>
<dbReference type="EMBL" id="CAJNOR010001685">
    <property type="protein sequence ID" value="CAF1183710.1"/>
    <property type="molecule type" value="Genomic_DNA"/>
</dbReference>
<evidence type="ECO:0000256" key="7">
    <source>
        <dbReference type="ARBA" id="ARBA00022859"/>
    </source>
</evidence>
<dbReference type="InterPro" id="IPR027417">
    <property type="entry name" value="P-loop_NTPase"/>
</dbReference>
<dbReference type="FunFam" id="3.40.50.300:FF:001366">
    <property type="entry name" value="ATP binding protein, putative"/>
    <property type="match status" value="1"/>
</dbReference>
<name>A0A814V5P4_ADIRI</name>
<dbReference type="GO" id="GO:0031048">
    <property type="term" value="P:regulatory ncRNA-mediated heterochromatin formation"/>
    <property type="evidence" value="ECO:0007669"/>
    <property type="project" value="TreeGrafter"/>
</dbReference>
<feature type="region of interest" description="Disordered" evidence="8">
    <location>
        <begin position="822"/>
        <end position="945"/>
    </location>
</feature>
<evidence type="ECO:0000313" key="12">
    <source>
        <dbReference type="Proteomes" id="UP000663828"/>
    </source>
</evidence>
<sequence length="1971" mass="226432">MSANTDDQNNTVKRTSVIRARGSRGRPPPATSSLLPNITHPPVNVNDNTNQQRPGSDRNCDSARNHGDRGRGFGYRGSNPRVFVRRTNSNDHNLNTNVNNNRRSSFATNAPTTDRVSNQRPSHPSVTYSMMSELLDKSPDEVLADMLHPNFELKALLKDRRMKTNYEWTLAMTKLLEKISTCEGPRQSIVKIFEKLPRTTYIDGVHDEIIKPDVITDELRFEFIQSFLKISAQFLDLIPHSADDLTKVFDRLELYFFKNKTTSPKIEEIKAILGEVVERVNNIEYKKKQKEQAEKQKLTTTNKPTVHDVGPPPDDYRLLPIIPNVMEILSEKQAYLRPNIVNGVYDDAQQYLDIHFRLLREDFVGPLRQGIQLYRSGTKDKNYDIRIYENVRSLGPRLSPRSGIVYDLRLDVEFVKRVTWANSRRLIFGNLLVLTYDAFQTCAFVTVEDRTAIEKDCIVSVKTLGKLNNFEQSEIDLDAIDSSHQLTMVETTTYFEAYRPVLNALQEIGAEQTFPLEQFLLKLTNEMIPPDYVTPNTTYDFTPLLVDPQSEVKSAITSHEIRVQRRLGQRVPPALIVEKEFRIRYQQVDRVPTKYRSVTLLKNDQWPTSQELHLNPKQRDALILALTNKVALIQGPPGTGKTYLGVRIAEMLLHNRHVWCPQGEQSTPILMICHTNHALDQFLELIIKRLNISEGIVRVGNRCQNTVIQPFSLLNARRSARNSRSIPHHIYQQKHAILDRKAEAEEALKEHSHKIEHSRTNIIPLTTFTHNYIIDNVHRSSLLAPYNATLEEAALLDWLGIGCEQVFEDFHDLMDVETNMSELNLSENMDEKESKKSDEAVEKTDQENKPVETDECNAKTDQENKPVEIDECNAKADQVNKPVKSDEYNEKTEEINEEEEEEQRRRDELEIEEEEFIQSIVSKPKTSELKPKKNSATTTADDNDEGEWQVVKKKPYNRRRLIQHILQHPTTLTDETIGLVNNDVWQLTLAQRHDLYRYWLYKYQCYLHASVRDARRQYNQAAADLATYLQNEDYFLLKDSIIVAMTTTCAAKYHSVLEQLQNKIVIVEEAAAIFEPHIITALSTKCEHLVLIGDHIQLRPNPSVYNLATKYHIDVSLFERFVNNKFPNVRLNIQHRMRPEIARIMTHFYDDLEDHESVKTQRPEVRGINTSVFFINHTNLETKVQDGSSKRNEFEAKYALALAEYLIKQGYRGEQITILVMYLGQRQYIAKQSKHRKLLHGVRITVTDNYQGEENDIIILSLVRSNAERSIGFLKTDNRICVALSRARCGFFIIGNMKLLADVSETWKKIGRSLVDNGEIGKGPCLSCRRHPNDKFIAEKAESFEQRPEGGCNKLCDARLKCGHQCTLMCHNYDFDHKEIVCRKKCDEILPCTHRCTKRCHVPNPTQHDPCRVLVDKTITPCGHQIKFQCAVTPTINDCQKPVSKRLPCDHINDVPCRIVSSPSELKRFSCLTPCNTILACKHKCAGTCGRCRTGQLHIPCQQKCERELICSHVCKSKCAENCPPCLQPCQTRCVHSGCRKKCGELCTPCKEPCAYKCKHLECTRTCSEPCNRGPCNEPCDKKLKCGHDCIGICGEPCPRQCRVCNKHIVQEIFFGTEDEPDARFVFLPDCKHLFEVTALDKFVEDIINNKNEKVAIRFPECPRCKTKIRRCKRYTPIINHVHNLIAKVKQRILGDHSETEIEQRRKHVIKDFDRTHDKLQEMDPISIRTFRDILNNEDNLFSGDIITLIENIMIFFNEINALLTNGRQKLSNNIFEDFVSAPLNHIVRYLLAHRQHRNFAPQQINDIENELARIRRLIYIETLIRLLMPQITARTLKPEEQDGLDTMQRLTKKTGPFTGQDKQQFDVLVKKLEHMNNLPGLGINEKERITIVSALNLNKGHWYKCPNGHPYVITECGGANQESQCPDCGEKIGGQNHRLVSTNSHFGLMDGSQYAAWSDAANLMPNQAVL</sequence>
<keyword evidence="12" id="KW-1185">Reference proteome</keyword>
<dbReference type="InterPro" id="IPR045055">
    <property type="entry name" value="DNA2/NAM7-like"/>
</dbReference>
<dbReference type="GO" id="GO:0008270">
    <property type="term" value="F:zinc ion binding"/>
    <property type="evidence" value="ECO:0007669"/>
    <property type="project" value="UniProtKB-KW"/>
</dbReference>
<dbReference type="InterPro" id="IPR046439">
    <property type="entry name" value="ZF_RZ_dom"/>
</dbReference>
<dbReference type="PANTHER" id="PTHR10887:SF341">
    <property type="entry name" value="NFX1-TYPE ZINC FINGER-CONTAINING PROTEIN 1"/>
    <property type="match status" value="1"/>
</dbReference>
<organism evidence="11 12">
    <name type="scientific">Adineta ricciae</name>
    <name type="common">Rotifer</name>
    <dbReference type="NCBI Taxonomy" id="249248"/>
    <lineage>
        <taxon>Eukaryota</taxon>
        <taxon>Metazoa</taxon>
        <taxon>Spiralia</taxon>
        <taxon>Gnathifera</taxon>
        <taxon>Rotifera</taxon>
        <taxon>Eurotatoria</taxon>
        <taxon>Bdelloidea</taxon>
        <taxon>Adinetida</taxon>
        <taxon>Adinetidae</taxon>
        <taxon>Adineta</taxon>
    </lineage>
</organism>
<feature type="region of interest" description="Disordered" evidence="8">
    <location>
        <begin position="291"/>
        <end position="310"/>
    </location>
</feature>
<gene>
    <name evidence="10" type="ORF">EDS130_LOCUS2233</name>
    <name evidence="11" type="ORF">XAT740_LOCUS22724</name>
</gene>
<feature type="region of interest" description="Disordered" evidence="8">
    <location>
        <begin position="1"/>
        <end position="124"/>
    </location>
</feature>
<dbReference type="CDD" id="cd18808">
    <property type="entry name" value="SF1_C_Upf1"/>
    <property type="match status" value="1"/>
</dbReference>
<comment type="subcellular location">
    <subcellularLocation>
        <location evidence="1">Cytoplasm</location>
    </subcellularLocation>
</comment>
<reference evidence="11" key="1">
    <citation type="submission" date="2021-02" db="EMBL/GenBank/DDBJ databases">
        <authorList>
            <person name="Nowell W R."/>
        </authorList>
    </citation>
    <scope>NUCLEOTIDE SEQUENCE</scope>
</reference>
<dbReference type="SUPFAM" id="SSF52540">
    <property type="entry name" value="P-loop containing nucleoside triphosphate hydrolases"/>
    <property type="match status" value="1"/>
</dbReference>
<protein>
    <recommendedName>
        <fullName evidence="9">RZ-type domain-containing protein</fullName>
    </recommendedName>
</protein>
<feature type="compositionally biased region" description="Basic and acidic residues" evidence="8">
    <location>
        <begin position="55"/>
        <end position="71"/>
    </location>
</feature>
<dbReference type="GO" id="GO:0002376">
    <property type="term" value="P:immune system process"/>
    <property type="evidence" value="ECO:0007669"/>
    <property type="project" value="UniProtKB-KW"/>
</dbReference>
<dbReference type="Pfam" id="PF13086">
    <property type="entry name" value="AAA_11"/>
    <property type="match status" value="2"/>
</dbReference>
<keyword evidence="4" id="KW-0677">Repeat</keyword>
<dbReference type="InterPro" id="IPR041677">
    <property type="entry name" value="DNA2/NAM7_AAA_11"/>
</dbReference>
<comment type="caution">
    <text evidence="11">The sequence shown here is derived from an EMBL/GenBank/DDBJ whole genome shotgun (WGS) entry which is preliminary data.</text>
</comment>
<evidence type="ECO:0000256" key="2">
    <source>
        <dbReference type="ARBA" id="ARBA00022490"/>
    </source>
</evidence>
<dbReference type="InterPro" id="IPR000967">
    <property type="entry name" value="Znf_NFX1"/>
</dbReference>
<dbReference type="OrthoDB" id="2423195at2759"/>
<dbReference type="Pfam" id="PF25396">
    <property type="entry name" value="ZNFX1"/>
    <property type="match status" value="1"/>
</dbReference>
<dbReference type="Pfam" id="PF20173">
    <property type="entry name" value="ZnF_RZ-type"/>
    <property type="match status" value="1"/>
</dbReference>
<dbReference type="EMBL" id="CAJNOJ010000005">
    <property type="protein sequence ID" value="CAF0750051.1"/>
    <property type="molecule type" value="Genomic_DNA"/>
</dbReference>
<dbReference type="Proteomes" id="UP000663828">
    <property type="component" value="Unassembled WGS sequence"/>
</dbReference>
<dbReference type="InterPro" id="IPR057373">
    <property type="entry name" value="ZNFX1"/>
</dbReference>
<keyword evidence="3" id="KW-0479">Metal-binding</keyword>
<dbReference type="InterPro" id="IPR041679">
    <property type="entry name" value="DNA2/NAM7-like_C"/>
</dbReference>
<proteinExistence type="predicted"/>
<dbReference type="PANTHER" id="PTHR10887">
    <property type="entry name" value="DNA2/NAM7 HELICASE FAMILY"/>
    <property type="match status" value="1"/>
</dbReference>
<dbReference type="SMART" id="SM00438">
    <property type="entry name" value="ZnF_NFX"/>
    <property type="match status" value="4"/>
</dbReference>
<dbReference type="Gene3D" id="3.40.50.300">
    <property type="entry name" value="P-loop containing nucleotide triphosphate hydrolases"/>
    <property type="match status" value="3"/>
</dbReference>
<accession>A0A814V5P4</accession>
<keyword evidence="5" id="KW-0863">Zinc-finger</keyword>
<evidence type="ECO:0000256" key="5">
    <source>
        <dbReference type="ARBA" id="ARBA00022771"/>
    </source>
</evidence>
<evidence type="ECO:0000256" key="3">
    <source>
        <dbReference type="ARBA" id="ARBA00022723"/>
    </source>
</evidence>
<dbReference type="Pfam" id="PF13087">
    <property type="entry name" value="AAA_12"/>
    <property type="match status" value="1"/>
</dbReference>
<dbReference type="PROSITE" id="PS51981">
    <property type="entry name" value="ZF_RZ"/>
    <property type="match status" value="1"/>
</dbReference>
<keyword evidence="7" id="KW-0391">Immunity</keyword>
<evidence type="ECO:0000313" key="10">
    <source>
        <dbReference type="EMBL" id="CAF0750051.1"/>
    </source>
</evidence>
<evidence type="ECO:0000256" key="1">
    <source>
        <dbReference type="ARBA" id="ARBA00004496"/>
    </source>
</evidence>
<feature type="compositionally biased region" description="Polar residues" evidence="8">
    <location>
        <begin position="102"/>
        <end position="124"/>
    </location>
</feature>
<feature type="domain" description="RZ-type" evidence="9">
    <location>
        <begin position="1884"/>
        <end position="1955"/>
    </location>
</feature>
<dbReference type="GO" id="GO:0004386">
    <property type="term" value="F:helicase activity"/>
    <property type="evidence" value="ECO:0007669"/>
    <property type="project" value="InterPro"/>
</dbReference>
<feature type="compositionally biased region" description="Basic and acidic residues" evidence="8">
    <location>
        <begin position="829"/>
        <end position="874"/>
    </location>
</feature>
<dbReference type="Proteomes" id="UP000663852">
    <property type="component" value="Unassembled WGS sequence"/>
</dbReference>
<dbReference type="InterPro" id="IPR047187">
    <property type="entry name" value="SF1_C_Upf1"/>
</dbReference>
<feature type="compositionally biased region" description="Polar residues" evidence="8">
    <location>
        <begin position="1"/>
        <end position="14"/>
    </location>
</feature>
<evidence type="ECO:0000256" key="4">
    <source>
        <dbReference type="ARBA" id="ARBA00022737"/>
    </source>
</evidence>
<evidence type="ECO:0000259" key="9">
    <source>
        <dbReference type="PROSITE" id="PS51981"/>
    </source>
</evidence>
<dbReference type="GO" id="GO:0031380">
    <property type="term" value="C:nuclear RNA-directed RNA polymerase complex"/>
    <property type="evidence" value="ECO:0007669"/>
    <property type="project" value="TreeGrafter"/>
</dbReference>
<feature type="compositionally biased region" description="Basic and acidic residues" evidence="8">
    <location>
        <begin position="883"/>
        <end position="894"/>
    </location>
</feature>
<dbReference type="GO" id="GO:0005737">
    <property type="term" value="C:cytoplasm"/>
    <property type="evidence" value="ECO:0007669"/>
    <property type="project" value="UniProtKB-SubCell"/>
</dbReference>